<dbReference type="GO" id="GO:0016747">
    <property type="term" value="F:acyltransferase activity, transferring groups other than amino-acyl groups"/>
    <property type="evidence" value="ECO:0007669"/>
    <property type="project" value="InterPro"/>
</dbReference>
<dbReference type="OrthoDB" id="9801656at2"/>
<keyword evidence="2" id="KW-0808">Transferase</keyword>
<evidence type="ECO:0000313" key="2">
    <source>
        <dbReference type="EMBL" id="QBR01146.1"/>
    </source>
</evidence>
<organism evidence="2 3">
    <name type="scientific">Paraburkholderia pallida</name>
    <dbReference type="NCBI Taxonomy" id="2547399"/>
    <lineage>
        <taxon>Bacteria</taxon>
        <taxon>Pseudomonadati</taxon>
        <taxon>Pseudomonadota</taxon>
        <taxon>Betaproteobacteria</taxon>
        <taxon>Burkholderiales</taxon>
        <taxon>Burkholderiaceae</taxon>
        <taxon>Paraburkholderia</taxon>
    </lineage>
</organism>
<dbReference type="AlphaFoldDB" id="A0A4P7CY01"/>
<name>A0A4P7CY01_9BURK</name>
<dbReference type="Gene3D" id="3.40.630.30">
    <property type="match status" value="1"/>
</dbReference>
<evidence type="ECO:0000313" key="3">
    <source>
        <dbReference type="Proteomes" id="UP000295727"/>
    </source>
</evidence>
<dbReference type="PANTHER" id="PTHR43792">
    <property type="entry name" value="GNAT FAMILY, PUTATIVE (AFU_ORTHOLOGUE AFUA_3G00765)-RELATED-RELATED"/>
    <property type="match status" value="1"/>
</dbReference>
<proteinExistence type="predicted"/>
<dbReference type="KEGG" id="ppai:E1956_28365"/>
<dbReference type="PROSITE" id="PS51186">
    <property type="entry name" value="GNAT"/>
    <property type="match status" value="1"/>
</dbReference>
<keyword evidence="3" id="KW-1185">Reference proteome</keyword>
<reference evidence="2 3" key="1">
    <citation type="submission" date="2019-03" db="EMBL/GenBank/DDBJ databases">
        <title>Paraburkholderia sp. 7MH5, isolated from subtropical forest soil.</title>
        <authorList>
            <person name="Gao Z.-H."/>
            <person name="Qiu L.-H."/>
        </authorList>
    </citation>
    <scope>NUCLEOTIDE SEQUENCE [LARGE SCALE GENOMIC DNA]</scope>
    <source>
        <strain evidence="2 3">7MH5</strain>
    </source>
</reference>
<gene>
    <name evidence="2" type="ORF">E1956_28365</name>
</gene>
<sequence length="179" mass="20532">MLMPELIVETTRLLMRPPQMQDFEDLYAMWSDAEVVHHVTGYPLTREDVWARLLRSFGHWAAMGFGHWVVTEKANGSFVGEVGFVQYRRGISADFDRAPEIGWMLARRAQRLGYASEAVDAALHWADVRWPGSDTVCIISPDNVESLRLGNKFGYRVDHEGIYKNKPILVCRRATNHQK</sequence>
<dbReference type="InterPro" id="IPR051531">
    <property type="entry name" value="N-acetyltransferase"/>
</dbReference>
<protein>
    <submittedName>
        <fullName evidence="2">N-acetyltransferase</fullName>
    </submittedName>
</protein>
<dbReference type="PANTHER" id="PTHR43792:SF16">
    <property type="entry name" value="N-ACETYLTRANSFERASE DOMAIN-CONTAINING PROTEIN"/>
    <property type="match status" value="1"/>
</dbReference>
<dbReference type="SUPFAM" id="SSF55729">
    <property type="entry name" value="Acyl-CoA N-acyltransferases (Nat)"/>
    <property type="match status" value="1"/>
</dbReference>
<dbReference type="EMBL" id="CP038150">
    <property type="protein sequence ID" value="QBR01146.1"/>
    <property type="molecule type" value="Genomic_DNA"/>
</dbReference>
<dbReference type="InterPro" id="IPR016181">
    <property type="entry name" value="Acyl_CoA_acyltransferase"/>
</dbReference>
<evidence type="ECO:0000259" key="1">
    <source>
        <dbReference type="PROSITE" id="PS51186"/>
    </source>
</evidence>
<dbReference type="Proteomes" id="UP000295727">
    <property type="component" value="Chromosome 3"/>
</dbReference>
<dbReference type="InterPro" id="IPR000182">
    <property type="entry name" value="GNAT_dom"/>
</dbReference>
<dbReference type="Pfam" id="PF13302">
    <property type="entry name" value="Acetyltransf_3"/>
    <property type="match status" value="1"/>
</dbReference>
<feature type="domain" description="N-acetyltransferase" evidence="1">
    <location>
        <begin position="13"/>
        <end position="175"/>
    </location>
</feature>
<accession>A0A4P7CY01</accession>